<dbReference type="GO" id="GO:0008191">
    <property type="term" value="F:metalloendopeptidase inhibitor activity"/>
    <property type="evidence" value="ECO:0007669"/>
    <property type="project" value="InterPro"/>
</dbReference>
<dbReference type="InterPro" id="IPR001820">
    <property type="entry name" value="TIMP"/>
</dbReference>
<dbReference type="STRING" id="1965070.A0A3S3NGY4"/>
<name>A0A3S3NGY4_9ACAR</name>
<dbReference type="EMBL" id="NCKU01008377">
    <property type="protein sequence ID" value="RWS01948.1"/>
    <property type="molecule type" value="Genomic_DNA"/>
</dbReference>
<feature type="compositionally biased region" description="Pro residues" evidence="6">
    <location>
        <begin position="141"/>
        <end position="151"/>
    </location>
</feature>
<dbReference type="GO" id="GO:0051045">
    <property type="term" value="P:negative regulation of membrane protein ectodomain proteolysis"/>
    <property type="evidence" value="ECO:0007669"/>
    <property type="project" value="TreeGrafter"/>
</dbReference>
<organism evidence="10 12">
    <name type="scientific">Dinothrombium tinctorium</name>
    <dbReference type="NCBI Taxonomy" id="1965070"/>
    <lineage>
        <taxon>Eukaryota</taxon>
        <taxon>Metazoa</taxon>
        <taxon>Ecdysozoa</taxon>
        <taxon>Arthropoda</taxon>
        <taxon>Chelicerata</taxon>
        <taxon>Arachnida</taxon>
        <taxon>Acari</taxon>
        <taxon>Acariformes</taxon>
        <taxon>Trombidiformes</taxon>
        <taxon>Prostigmata</taxon>
        <taxon>Anystina</taxon>
        <taxon>Parasitengona</taxon>
        <taxon>Trombidioidea</taxon>
        <taxon>Trombidiidae</taxon>
        <taxon>Dinothrombium</taxon>
    </lineage>
</organism>
<gene>
    <name evidence="11" type="ORF">B4U79_16595</name>
    <name evidence="10" type="ORF">B4U79_16612</name>
    <name evidence="9" type="ORF">B4U79_16664</name>
</gene>
<comment type="caution">
    <text evidence="10">The sequence shown here is derived from an EMBL/GenBank/DDBJ whole genome shotgun (WGS) entry which is preliminary data.</text>
</comment>
<keyword evidence="4" id="KW-0862">Zinc</keyword>
<evidence type="ECO:0000256" key="2">
    <source>
        <dbReference type="ARBA" id="ARBA00022525"/>
    </source>
</evidence>
<proteinExistence type="predicted"/>
<evidence type="ECO:0000259" key="8">
    <source>
        <dbReference type="PROSITE" id="PS50189"/>
    </source>
</evidence>
<evidence type="ECO:0000313" key="10">
    <source>
        <dbReference type="EMBL" id="RWS02479.1"/>
    </source>
</evidence>
<dbReference type="GO" id="GO:0031012">
    <property type="term" value="C:extracellular matrix"/>
    <property type="evidence" value="ECO:0007669"/>
    <property type="project" value="TreeGrafter"/>
</dbReference>
<evidence type="ECO:0000313" key="11">
    <source>
        <dbReference type="EMBL" id="RWS02642.1"/>
    </source>
</evidence>
<evidence type="ECO:0000313" key="12">
    <source>
        <dbReference type="Proteomes" id="UP000285301"/>
    </source>
</evidence>
<feature type="binding site" evidence="4">
    <location>
        <position position="21"/>
    </location>
    <ligand>
        <name>Zn(2+)</name>
        <dbReference type="ChEBI" id="CHEBI:29105"/>
        <note>ligand shared with metalloproteinase partner</note>
    </ligand>
</feature>
<evidence type="ECO:0000256" key="7">
    <source>
        <dbReference type="SAM" id="SignalP"/>
    </source>
</evidence>
<feature type="signal peptide" evidence="7">
    <location>
        <begin position="1"/>
        <end position="20"/>
    </location>
</feature>
<dbReference type="Proteomes" id="UP000285301">
    <property type="component" value="Unassembled WGS sequence"/>
</dbReference>
<evidence type="ECO:0000256" key="6">
    <source>
        <dbReference type="SAM" id="MobiDB-lite"/>
    </source>
</evidence>
<feature type="domain" description="NTR" evidence="8">
    <location>
        <begin position="20"/>
        <end position="136"/>
    </location>
</feature>
<evidence type="ECO:0000256" key="1">
    <source>
        <dbReference type="ARBA" id="ARBA00004613"/>
    </source>
</evidence>
<dbReference type="PANTHER" id="PTHR11844">
    <property type="entry name" value="METALLOPROTEASE INHIBITOR"/>
    <property type="match status" value="1"/>
</dbReference>
<keyword evidence="4" id="KW-0479">Metal-binding</keyword>
<feature type="disulfide bond" evidence="5">
    <location>
        <begin position="21"/>
        <end position="83"/>
    </location>
</feature>
<dbReference type="EMBL" id="NCKU01007658">
    <property type="protein sequence ID" value="RWS02479.1"/>
    <property type="molecule type" value="Genomic_DNA"/>
</dbReference>
<protein>
    <submittedName>
        <fullName evidence="10">Metalloproteinase inhibitor 2-like protein</fullName>
    </submittedName>
</protein>
<keyword evidence="3 5" id="KW-1015">Disulfide bond</keyword>
<evidence type="ECO:0000256" key="3">
    <source>
        <dbReference type="ARBA" id="ARBA00023157"/>
    </source>
</evidence>
<feature type="region of interest" description="Disordered" evidence="6">
    <location>
        <begin position="122"/>
        <end position="151"/>
    </location>
</feature>
<dbReference type="InterPro" id="IPR008993">
    <property type="entry name" value="TIMP-like_OB-fold"/>
</dbReference>
<evidence type="ECO:0000256" key="4">
    <source>
        <dbReference type="PIRSR" id="PIRSR601820-1"/>
    </source>
</evidence>
<comment type="subcellular location">
    <subcellularLocation>
        <location evidence="1">Secreted</location>
    </subcellularLocation>
</comment>
<evidence type="ECO:0000313" key="9">
    <source>
        <dbReference type="EMBL" id="RWS01948.1"/>
    </source>
</evidence>
<dbReference type="OrthoDB" id="6041373at2759"/>
<dbReference type="EMBL" id="NCKU01007432">
    <property type="protein sequence ID" value="RWS02642.1"/>
    <property type="molecule type" value="Genomic_DNA"/>
</dbReference>
<dbReference type="Pfam" id="PF00965">
    <property type="entry name" value="TIMP"/>
    <property type="match status" value="1"/>
</dbReference>
<keyword evidence="7" id="KW-0732">Signal</keyword>
<dbReference type="PANTHER" id="PTHR11844:SF33">
    <property type="entry name" value="TISSUE INHIBITOR OF METALLOPROTEINASE"/>
    <property type="match status" value="1"/>
</dbReference>
<dbReference type="PROSITE" id="PS50189">
    <property type="entry name" value="NTR"/>
    <property type="match status" value="1"/>
</dbReference>
<dbReference type="AlphaFoldDB" id="A0A3S3NGY4"/>
<reference evidence="10" key="2">
    <citation type="submission" date="2018-11" db="EMBL/GenBank/DDBJ databases">
        <title>Trombidioid mite genomics.</title>
        <authorList>
            <person name="Dong X."/>
        </authorList>
    </citation>
    <scope>NUCLEOTIDE SEQUENCE</scope>
    <source>
        <strain evidence="10">UoL-WK</strain>
    </source>
</reference>
<dbReference type="InterPro" id="IPR001134">
    <property type="entry name" value="Netrin_domain"/>
</dbReference>
<evidence type="ECO:0000256" key="5">
    <source>
        <dbReference type="PIRSR" id="PIRSR601820-3"/>
    </source>
</evidence>
<reference evidence="10 12" key="1">
    <citation type="journal article" date="2018" name="Gigascience">
        <title>Genomes of trombidid mites reveal novel predicted allergens and laterally-transferred genes associated with secondary metabolism.</title>
        <authorList>
            <person name="Dong X."/>
            <person name="Chaisiri K."/>
            <person name="Xia D."/>
            <person name="Armstrong S.D."/>
            <person name="Fang Y."/>
            <person name="Donnelly M.J."/>
            <person name="Kadowaki T."/>
            <person name="McGarry J.W."/>
            <person name="Darby A.C."/>
            <person name="Makepeace B.L."/>
        </authorList>
    </citation>
    <scope>NUCLEOTIDE SEQUENCE [LARGE SCALE GENOMIC DNA]</scope>
    <source>
        <strain evidence="10">UoL-WK</strain>
    </source>
</reference>
<dbReference type="SUPFAM" id="SSF50242">
    <property type="entry name" value="TIMP-like"/>
    <property type="match status" value="1"/>
</dbReference>
<dbReference type="GO" id="GO:0005615">
    <property type="term" value="C:extracellular space"/>
    <property type="evidence" value="ECO:0007669"/>
    <property type="project" value="TreeGrafter"/>
</dbReference>
<sequence>MNKLILAFLFLNFSLSAVFCCLCVPMTPLQQYCVANTVVKAKITGEKSAQLVTEYDVDILEVIKSPNLPSSVKILTPSQDGICGVALEKNSTYILTANYLEPNLHISSCGYHVNLDKATEEEKKAALDPLKPSLDCSRPAARPPNVPAGSG</sequence>
<accession>A0A3S3NGY4</accession>
<keyword evidence="12" id="KW-1185">Reference proteome</keyword>
<dbReference type="GO" id="GO:0002020">
    <property type="term" value="F:protease binding"/>
    <property type="evidence" value="ECO:0007669"/>
    <property type="project" value="TreeGrafter"/>
</dbReference>
<feature type="chain" id="PRO_5033398915" evidence="7">
    <location>
        <begin position="21"/>
        <end position="151"/>
    </location>
</feature>
<dbReference type="CDD" id="cd03577">
    <property type="entry name" value="NTR_TIMP_like"/>
    <property type="match status" value="1"/>
</dbReference>
<dbReference type="GO" id="GO:0046872">
    <property type="term" value="F:metal ion binding"/>
    <property type="evidence" value="ECO:0007669"/>
    <property type="project" value="UniProtKB-KW"/>
</dbReference>
<dbReference type="Gene3D" id="2.40.50.120">
    <property type="match status" value="1"/>
</dbReference>
<keyword evidence="2" id="KW-0964">Secreted</keyword>
<feature type="disulfide bond" evidence="5">
    <location>
        <begin position="23"/>
        <end position="109"/>
    </location>
</feature>